<evidence type="ECO:0000313" key="3">
    <source>
        <dbReference type="Proteomes" id="UP000464214"/>
    </source>
</evidence>
<gene>
    <name evidence="2" type="ORF">GU926_14425</name>
</gene>
<keyword evidence="1" id="KW-0472">Membrane</keyword>
<feature type="transmembrane region" description="Helical" evidence="1">
    <location>
        <begin position="37"/>
        <end position="54"/>
    </location>
</feature>
<name>A0A6P1P2F8_9BACT</name>
<dbReference type="RefSeq" id="WP_160693103.1">
    <property type="nucleotide sequence ID" value="NZ_CP047897.1"/>
</dbReference>
<evidence type="ECO:0000313" key="2">
    <source>
        <dbReference type="EMBL" id="QHL88563.1"/>
    </source>
</evidence>
<keyword evidence="3" id="KW-1185">Reference proteome</keyword>
<evidence type="ECO:0000256" key="1">
    <source>
        <dbReference type="SAM" id="Phobius"/>
    </source>
</evidence>
<protein>
    <submittedName>
        <fullName evidence="2">Uncharacterized protein</fullName>
    </submittedName>
</protein>
<proteinExistence type="predicted"/>
<organism evidence="2 3">
    <name type="scientific">Nibribacter ruber</name>
    <dbReference type="NCBI Taxonomy" id="2698458"/>
    <lineage>
        <taxon>Bacteria</taxon>
        <taxon>Pseudomonadati</taxon>
        <taxon>Bacteroidota</taxon>
        <taxon>Cytophagia</taxon>
        <taxon>Cytophagales</taxon>
        <taxon>Hymenobacteraceae</taxon>
        <taxon>Nibribacter</taxon>
    </lineage>
</organism>
<dbReference type="KEGG" id="nib:GU926_14425"/>
<keyword evidence="1" id="KW-0812">Transmembrane</keyword>
<dbReference type="AlphaFoldDB" id="A0A6P1P2F8"/>
<feature type="transmembrane region" description="Helical" evidence="1">
    <location>
        <begin position="12"/>
        <end position="31"/>
    </location>
</feature>
<reference evidence="2 3" key="1">
    <citation type="submission" date="2020-01" db="EMBL/GenBank/DDBJ databases">
        <authorList>
            <person name="Kim M."/>
        </authorList>
    </citation>
    <scope>NUCLEOTIDE SEQUENCE [LARGE SCALE GENOMIC DNA]</scope>
    <source>
        <strain evidence="2 3">BT10</strain>
    </source>
</reference>
<keyword evidence="1" id="KW-1133">Transmembrane helix</keyword>
<sequence length="74" mass="8571">MGRSSSKSSIQFWFLIIASVLLSALVISLFLKVVKVMLYLLFVLLLVPVIYLFLKRTLTQGFSRDRFTKLKTRD</sequence>
<dbReference type="EMBL" id="CP047897">
    <property type="protein sequence ID" value="QHL88563.1"/>
    <property type="molecule type" value="Genomic_DNA"/>
</dbReference>
<dbReference type="Proteomes" id="UP000464214">
    <property type="component" value="Chromosome"/>
</dbReference>
<accession>A0A6P1P2F8</accession>